<sequence>MKQIILLILITIINLEANSIKLSKTDIKKIEEHHSRNAIYLRLKKYIELKKNIKDFSIEKKLNYVNTFYNKILPIQDSQKYLSDDYWATPKEFMIEGKGDCEDYAIAKYFTLLEIGIKKEKLFLTIVKVKGKTNYHMVLSYLENKNSIPLILDNLSFKVLPFDKRKDLIPEVIFNEKEAFILKNKKIYKKAKINWGKENKWEKLLNRVYEKNE</sequence>
<evidence type="ECO:0008006" key="3">
    <source>
        <dbReference type="Google" id="ProtNLM"/>
    </source>
</evidence>
<reference evidence="1 2" key="1">
    <citation type="submission" date="2017-09" db="EMBL/GenBank/DDBJ databases">
        <title>Genomics of the genus Arcobacter.</title>
        <authorList>
            <person name="Perez-Cataluna A."/>
            <person name="Figueras M.J."/>
            <person name="Salas-Masso N."/>
        </authorList>
    </citation>
    <scope>NUCLEOTIDE SEQUENCE [LARGE SCALE GENOMIC DNA]</scope>
    <source>
        <strain evidence="1 2">F156-34</strain>
    </source>
</reference>
<proteinExistence type="predicted"/>
<dbReference type="OrthoDB" id="5401788at2"/>
<dbReference type="EMBL" id="NXIE01000003">
    <property type="protein sequence ID" value="RXK12496.1"/>
    <property type="molecule type" value="Genomic_DNA"/>
</dbReference>
<dbReference type="Proteomes" id="UP000289718">
    <property type="component" value="Unassembled WGS sequence"/>
</dbReference>
<gene>
    <name evidence="1" type="ORF">CP965_07885</name>
</gene>
<dbReference type="Gene3D" id="3.10.620.30">
    <property type="match status" value="1"/>
</dbReference>
<dbReference type="PANTHER" id="PTHR39327">
    <property type="match status" value="1"/>
</dbReference>
<dbReference type="Pfam" id="PF06035">
    <property type="entry name" value="Peptidase_C93"/>
    <property type="match status" value="1"/>
</dbReference>
<organism evidence="1 2">
    <name type="scientific">Halarcobacter mediterraneus</name>
    <dbReference type="NCBI Taxonomy" id="2023153"/>
    <lineage>
        <taxon>Bacteria</taxon>
        <taxon>Pseudomonadati</taxon>
        <taxon>Campylobacterota</taxon>
        <taxon>Epsilonproteobacteria</taxon>
        <taxon>Campylobacterales</taxon>
        <taxon>Arcobacteraceae</taxon>
        <taxon>Halarcobacter</taxon>
    </lineage>
</organism>
<dbReference type="PANTHER" id="PTHR39327:SF1">
    <property type="entry name" value="BLR5470 PROTEIN"/>
    <property type="match status" value="1"/>
</dbReference>
<accession>A0A4Q1B1N2</accession>
<evidence type="ECO:0000313" key="1">
    <source>
        <dbReference type="EMBL" id="RXK12496.1"/>
    </source>
</evidence>
<dbReference type="AlphaFoldDB" id="A0A4Q1B1N2"/>
<dbReference type="InterPro" id="IPR010319">
    <property type="entry name" value="Transglutaminase-like_Cys_pept"/>
</dbReference>
<protein>
    <recommendedName>
        <fullName evidence="3">Transglutaminase</fullName>
    </recommendedName>
</protein>
<dbReference type="RefSeq" id="WP_129061554.1">
    <property type="nucleotide sequence ID" value="NZ_NXIE01000003.1"/>
</dbReference>
<comment type="caution">
    <text evidence="1">The sequence shown here is derived from an EMBL/GenBank/DDBJ whole genome shotgun (WGS) entry which is preliminary data.</text>
</comment>
<name>A0A4Q1B1N2_9BACT</name>
<keyword evidence="2" id="KW-1185">Reference proteome</keyword>
<evidence type="ECO:0000313" key="2">
    <source>
        <dbReference type="Proteomes" id="UP000289718"/>
    </source>
</evidence>